<dbReference type="EMBL" id="FQYR01000002">
    <property type="protein sequence ID" value="SHI74064.1"/>
    <property type="molecule type" value="Genomic_DNA"/>
</dbReference>
<keyword evidence="2" id="KW-1185">Reference proteome</keyword>
<name>A0A1M6DL70_9BACT</name>
<protein>
    <submittedName>
        <fullName evidence="1">Permuted papain-like amidase enzyme, YaeF/YiiX, C92 family</fullName>
    </submittedName>
</protein>
<accession>A0A1M6DL70</accession>
<evidence type="ECO:0000313" key="1">
    <source>
        <dbReference type="EMBL" id="SHI74064.1"/>
    </source>
</evidence>
<dbReference type="Gene3D" id="3.90.1720.10">
    <property type="entry name" value="endopeptidase domain like (from Nostoc punctiforme)"/>
    <property type="match status" value="1"/>
</dbReference>
<sequence length="450" mass="52051">MPTTHNTFLDHAEIIASTCRAMPLDESLLEVRDDVSKAIERGYFLPDEDERLREMYRRYLRTRTVLLESIVALEPFAIGREEMEWEDRMCTFAAAFAAATVLVRSAKYIVDIAADQFLVWKKLDEAELRYGIAKNSFSAVFKNLTSSRRMWRFYESIRFYELHKEEIYALAEQGGVIAELVEILKEEEEFLEFRKRDYLKRRLRYTLHSFVRRHHTGYKKAMFHIFRLSGSAIAEMKQPIIAQMKAGKRVTPRVLAKAWSVLQPGDIIITRHDDAMSNLFLPGFWPHAAFYIGSYEQRVRMGLEDELGLEADVVEAKKDGVKYRKLAETLTVDAFVILRPKLNEAERLEAVRKAMSHAGKRYDFLFDFSRADRLACTEVVYRSYHAVGEVSFQLQDHAGRKCLSAENMLDQAISSGNFEPVAIYGVRGIKVQMGEDVRPILQGSYKSCWD</sequence>
<dbReference type="STRING" id="1123071.SAMN02745181_0776"/>
<dbReference type="AlphaFoldDB" id="A0A1M6DL70"/>
<proteinExistence type="predicted"/>
<reference evidence="1 2" key="1">
    <citation type="submission" date="2016-11" db="EMBL/GenBank/DDBJ databases">
        <authorList>
            <person name="Jaros S."/>
            <person name="Januszkiewicz K."/>
            <person name="Wedrychowicz H."/>
        </authorList>
    </citation>
    <scope>NUCLEOTIDE SEQUENCE [LARGE SCALE GENOMIC DNA]</scope>
    <source>
        <strain evidence="1 2">DSM 18772</strain>
    </source>
</reference>
<organism evidence="1 2">
    <name type="scientific">Rubritalea squalenifaciens DSM 18772</name>
    <dbReference type="NCBI Taxonomy" id="1123071"/>
    <lineage>
        <taxon>Bacteria</taxon>
        <taxon>Pseudomonadati</taxon>
        <taxon>Verrucomicrobiota</taxon>
        <taxon>Verrucomicrobiia</taxon>
        <taxon>Verrucomicrobiales</taxon>
        <taxon>Rubritaleaceae</taxon>
        <taxon>Rubritalea</taxon>
    </lineage>
</organism>
<dbReference type="Proteomes" id="UP000184510">
    <property type="component" value="Unassembled WGS sequence"/>
</dbReference>
<dbReference type="InParanoid" id="A0A1M6DL70"/>
<dbReference type="InterPro" id="IPR038765">
    <property type="entry name" value="Papain-like_cys_pep_sf"/>
</dbReference>
<dbReference type="SUPFAM" id="SSF54001">
    <property type="entry name" value="Cysteine proteinases"/>
    <property type="match status" value="1"/>
</dbReference>
<dbReference type="OrthoDB" id="195541at2"/>
<gene>
    <name evidence="1" type="ORF">SAMN02745181_0776</name>
</gene>
<dbReference type="Pfam" id="PF05708">
    <property type="entry name" value="Peptidase_C92"/>
    <property type="match status" value="1"/>
</dbReference>
<dbReference type="RefSeq" id="WP_143158157.1">
    <property type="nucleotide sequence ID" value="NZ_FQYR01000002.1"/>
</dbReference>
<evidence type="ECO:0000313" key="2">
    <source>
        <dbReference type="Proteomes" id="UP000184510"/>
    </source>
</evidence>
<dbReference type="InterPro" id="IPR024453">
    <property type="entry name" value="Peptidase_C92"/>
</dbReference>